<dbReference type="Proteomes" id="UP000295543">
    <property type="component" value="Unassembled WGS sequence"/>
</dbReference>
<protein>
    <submittedName>
        <fullName evidence="8">PspC domain-containing protein</fullName>
    </submittedName>
</protein>
<feature type="transmembrane region" description="Helical" evidence="6">
    <location>
        <begin position="35"/>
        <end position="59"/>
    </location>
</feature>
<evidence type="ECO:0000256" key="6">
    <source>
        <dbReference type="SAM" id="Phobius"/>
    </source>
</evidence>
<dbReference type="InterPro" id="IPR007168">
    <property type="entry name" value="Phageshock_PspC_N"/>
</dbReference>
<evidence type="ECO:0000256" key="1">
    <source>
        <dbReference type="ARBA" id="ARBA00004162"/>
    </source>
</evidence>
<evidence type="ECO:0000256" key="4">
    <source>
        <dbReference type="ARBA" id="ARBA00022989"/>
    </source>
</evidence>
<organism evidence="8 9">
    <name type="scientific">Luteimonas terrae</name>
    <dbReference type="NCBI Taxonomy" id="1530191"/>
    <lineage>
        <taxon>Bacteria</taxon>
        <taxon>Pseudomonadati</taxon>
        <taxon>Pseudomonadota</taxon>
        <taxon>Gammaproteobacteria</taxon>
        <taxon>Lysobacterales</taxon>
        <taxon>Lysobacteraceae</taxon>
        <taxon>Luteimonas</taxon>
    </lineage>
</organism>
<proteinExistence type="predicted"/>
<sequence>MTTPTLSRTREDRVLAGVVGGIARRFDWNPTVVRALFVVVSVVSAAFPGIFVYLLLWLLMPEGEG</sequence>
<evidence type="ECO:0000256" key="3">
    <source>
        <dbReference type="ARBA" id="ARBA00022692"/>
    </source>
</evidence>
<evidence type="ECO:0000256" key="5">
    <source>
        <dbReference type="ARBA" id="ARBA00023136"/>
    </source>
</evidence>
<dbReference type="PANTHER" id="PTHR33885">
    <property type="entry name" value="PHAGE SHOCK PROTEIN C"/>
    <property type="match status" value="1"/>
</dbReference>
<evidence type="ECO:0000256" key="2">
    <source>
        <dbReference type="ARBA" id="ARBA00022475"/>
    </source>
</evidence>
<dbReference type="InterPro" id="IPR052027">
    <property type="entry name" value="PspC"/>
</dbReference>
<dbReference type="AlphaFoldDB" id="A0A4R5UDY6"/>
<keyword evidence="2" id="KW-1003">Cell membrane</keyword>
<evidence type="ECO:0000259" key="7">
    <source>
        <dbReference type="Pfam" id="PF04024"/>
    </source>
</evidence>
<dbReference type="EMBL" id="SMTG01000002">
    <property type="protein sequence ID" value="TDK33504.1"/>
    <property type="molecule type" value="Genomic_DNA"/>
</dbReference>
<keyword evidence="9" id="KW-1185">Reference proteome</keyword>
<comment type="subcellular location">
    <subcellularLocation>
        <location evidence="1">Cell membrane</location>
        <topology evidence="1">Single-pass membrane protein</topology>
    </subcellularLocation>
</comment>
<reference evidence="8 9" key="1">
    <citation type="submission" date="2019-03" db="EMBL/GenBank/DDBJ databases">
        <title>Luteimonas zhaokaii sp.nov., isolated from the rectal contents of Plateau pika in Yushu, Qinghai Province, China.</title>
        <authorList>
            <person name="Zhang G."/>
        </authorList>
    </citation>
    <scope>NUCLEOTIDE SEQUENCE [LARGE SCALE GENOMIC DNA]</scope>
    <source>
        <strain evidence="8 9">THG-MD21</strain>
    </source>
</reference>
<dbReference type="RefSeq" id="WP_055248808.1">
    <property type="nucleotide sequence ID" value="NZ_SMTG01000002.1"/>
</dbReference>
<accession>A0A4R5UDY6</accession>
<name>A0A4R5UDY6_9GAMM</name>
<keyword evidence="5 6" id="KW-0472">Membrane</keyword>
<dbReference type="GO" id="GO:0005886">
    <property type="term" value="C:plasma membrane"/>
    <property type="evidence" value="ECO:0007669"/>
    <property type="project" value="UniProtKB-SubCell"/>
</dbReference>
<keyword evidence="3 6" id="KW-0812">Transmembrane</keyword>
<evidence type="ECO:0000313" key="8">
    <source>
        <dbReference type="EMBL" id="TDK33504.1"/>
    </source>
</evidence>
<comment type="caution">
    <text evidence="8">The sequence shown here is derived from an EMBL/GenBank/DDBJ whole genome shotgun (WGS) entry which is preliminary data.</text>
</comment>
<keyword evidence="4 6" id="KW-1133">Transmembrane helix</keyword>
<gene>
    <name evidence="8" type="ORF">E2F49_05705</name>
</gene>
<dbReference type="PANTHER" id="PTHR33885:SF3">
    <property type="entry name" value="PHAGE SHOCK PROTEIN C"/>
    <property type="match status" value="1"/>
</dbReference>
<feature type="domain" description="Phage shock protein PspC N-terminal" evidence="7">
    <location>
        <begin position="5"/>
        <end position="62"/>
    </location>
</feature>
<dbReference type="Pfam" id="PF04024">
    <property type="entry name" value="PspC"/>
    <property type="match status" value="1"/>
</dbReference>
<dbReference type="OrthoDB" id="7359894at2"/>
<evidence type="ECO:0000313" key="9">
    <source>
        <dbReference type="Proteomes" id="UP000295543"/>
    </source>
</evidence>